<dbReference type="InterPro" id="IPR027417">
    <property type="entry name" value="P-loop_NTPase"/>
</dbReference>
<dbReference type="OrthoDB" id="272481at2759"/>
<dbReference type="InterPro" id="IPR045028">
    <property type="entry name" value="DinG/Rad3-like"/>
</dbReference>
<dbReference type="GO" id="GO:1990918">
    <property type="term" value="P:double-strand break repair involved in meiotic recombination"/>
    <property type="evidence" value="ECO:0007669"/>
    <property type="project" value="TreeGrafter"/>
</dbReference>
<proteinExistence type="predicted"/>
<feature type="domain" description="Helicase ATP-binding" evidence="5">
    <location>
        <begin position="51"/>
        <end position="373"/>
    </location>
</feature>
<dbReference type="STRING" id="4846.A0A367J125"/>
<dbReference type="GO" id="GO:0006289">
    <property type="term" value="P:nucleotide-excision repair"/>
    <property type="evidence" value="ECO:0007669"/>
    <property type="project" value="TreeGrafter"/>
</dbReference>
<dbReference type="PROSITE" id="PS51193">
    <property type="entry name" value="HELICASE_ATP_BIND_2"/>
    <property type="match status" value="1"/>
</dbReference>
<dbReference type="EMBL" id="PJQM01004682">
    <property type="protein sequence ID" value="RCH83637.1"/>
    <property type="molecule type" value="Genomic_DNA"/>
</dbReference>
<keyword evidence="7" id="KW-1185">Reference proteome</keyword>
<accession>A0A367J125</accession>
<feature type="region of interest" description="Disordered" evidence="4">
    <location>
        <begin position="110"/>
        <end position="137"/>
    </location>
</feature>
<dbReference type="GO" id="GO:0005634">
    <property type="term" value="C:nucleus"/>
    <property type="evidence" value="ECO:0007669"/>
    <property type="project" value="TreeGrafter"/>
</dbReference>
<organism evidence="6 7">
    <name type="scientific">Rhizopus stolonifer</name>
    <name type="common">Rhizopus nigricans</name>
    <dbReference type="NCBI Taxonomy" id="4846"/>
    <lineage>
        <taxon>Eukaryota</taxon>
        <taxon>Fungi</taxon>
        <taxon>Fungi incertae sedis</taxon>
        <taxon>Mucoromycota</taxon>
        <taxon>Mucoromycotina</taxon>
        <taxon>Mucoromycetes</taxon>
        <taxon>Mucorales</taxon>
        <taxon>Mucorineae</taxon>
        <taxon>Rhizopodaceae</taxon>
        <taxon>Rhizopus</taxon>
    </lineage>
</organism>
<reference evidence="6 7" key="1">
    <citation type="journal article" date="2018" name="G3 (Bethesda)">
        <title>Phylogenetic and Phylogenomic Definition of Rhizopus Species.</title>
        <authorList>
            <person name="Gryganskyi A.P."/>
            <person name="Golan J."/>
            <person name="Dolatabadi S."/>
            <person name="Mondo S."/>
            <person name="Robb S."/>
            <person name="Idnurm A."/>
            <person name="Muszewska A."/>
            <person name="Steczkiewicz K."/>
            <person name="Masonjones S."/>
            <person name="Liao H.L."/>
            <person name="Gajdeczka M.T."/>
            <person name="Anike F."/>
            <person name="Vuek A."/>
            <person name="Anishchenko I.M."/>
            <person name="Voigt K."/>
            <person name="de Hoog G.S."/>
            <person name="Smith M.E."/>
            <person name="Heitman J."/>
            <person name="Vilgalys R."/>
            <person name="Stajich J.E."/>
        </authorList>
    </citation>
    <scope>NUCLEOTIDE SEQUENCE [LARGE SCALE GENOMIC DNA]</scope>
    <source>
        <strain evidence="6 7">LSU 92-RS-03</strain>
    </source>
</reference>
<gene>
    <name evidence="6" type="primary">BRIP1_2</name>
    <name evidence="6" type="ORF">CU098_002396</name>
</gene>
<feature type="non-terminal residue" evidence="6">
    <location>
        <position position="522"/>
    </location>
</feature>
<dbReference type="InterPro" id="IPR006554">
    <property type="entry name" value="Helicase-like_DEXD_c2"/>
</dbReference>
<dbReference type="GO" id="GO:0005524">
    <property type="term" value="F:ATP binding"/>
    <property type="evidence" value="ECO:0007669"/>
    <property type="project" value="UniProtKB-KW"/>
</dbReference>
<protein>
    <submittedName>
        <fullName evidence="6">Fanconi anemia group J protein</fullName>
    </submittedName>
</protein>
<feature type="compositionally biased region" description="Basic and acidic residues" evidence="4">
    <location>
        <begin position="123"/>
        <end position="137"/>
    </location>
</feature>
<name>A0A367J125_RHIST</name>
<dbReference type="Gene3D" id="3.40.50.300">
    <property type="entry name" value="P-loop containing nucleotide triphosphate hydrolases"/>
    <property type="match status" value="1"/>
</dbReference>
<dbReference type="Pfam" id="PF06733">
    <property type="entry name" value="DEAD_2"/>
    <property type="match status" value="1"/>
</dbReference>
<dbReference type="SMART" id="SM00488">
    <property type="entry name" value="DEXDc2"/>
    <property type="match status" value="1"/>
</dbReference>
<dbReference type="SMART" id="SM00487">
    <property type="entry name" value="DEXDc"/>
    <property type="match status" value="1"/>
</dbReference>
<dbReference type="InterPro" id="IPR002464">
    <property type="entry name" value="DNA/RNA_helicase_DEAH_CS"/>
</dbReference>
<evidence type="ECO:0000259" key="5">
    <source>
        <dbReference type="PROSITE" id="PS51193"/>
    </source>
</evidence>
<evidence type="ECO:0000256" key="2">
    <source>
        <dbReference type="ARBA" id="ARBA00022801"/>
    </source>
</evidence>
<keyword evidence="2" id="KW-0378">Hydrolase</keyword>
<sequence>MKERRILPSSLKKYEKYIKEPTFLLTEPVHIEEDILDNSVKTQQAQVLTMESVRIDFPLKPYPAQLQMMSKIIHALNNSENALLESPTGSGKSLALLCAALAWRENERKKLEQGSEEQSEVTIGKRERPPAPEDWAKRFKCEETEGSCLPETEYDPPPPKISKPSNYLINKKLPRIFVGSRTQLTQLISELKRNTQYTPRITVLGSRDQLCIHPRVSKTSNKNEECATLLDKQGCDYAPNTAKILKNPMLRTTHRVWDIEDMVTLGKKVQGCPYYAARKLYESAEVIFCPYNYILDPVIRKLLDINLKESIVILDEAHNMEDAARSAGSFEIDDKTLNLVKIELTSIIKGGFKIETYRVINAYRVIECLFDSLWGFINSPNNTYETSDFNRRINIWSGSKMIRKLQELNITDDVFTNELIPAYKIVSNHAEMIRKEKENNVINNELETGDSQVKIYRRECLSNNSLMIVRSIFMVFRFLFRNDRNYVDDYRMALMKRIEMEGNGNKKRKPNPDSVWQYKLGF</sequence>
<dbReference type="GO" id="GO:0003677">
    <property type="term" value="F:DNA binding"/>
    <property type="evidence" value="ECO:0007669"/>
    <property type="project" value="InterPro"/>
</dbReference>
<dbReference type="InterPro" id="IPR014001">
    <property type="entry name" value="Helicase_ATP-bd"/>
</dbReference>
<evidence type="ECO:0000313" key="7">
    <source>
        <dbReference type="Proteomes" id="UP000253551"/>
    </source>
</evidence>
<evidence type="ECO:0000313" key="6">
    <source>
        <dbReference type="EMBL" id="RCH83637.1"/>
    </source>
</evidence>
<comment type="caution">
    <text evidence="6">The sequence shown here is derived from an EMBL/GenBank/DDBJ whole genome shotgun (WGS) entry which is preliminary data.</text>
</comment>
<dbReference type="PROSITE" id="PS00690">
    <property type="entry name" value="DEAH_ATP_HELICASE"/>
    <property type="match status" value="1"/>
</dbReference>
<dbReference type="AlphaFoldDB" id="A0A367J125"/>
<dbReference type="InterPro" id="IPR010614">
    <property type="entry name" value="RAD3-like_helicase_DEAD"/>
</dbReference>
<keyword evidence="1" id="KW-0547">Nucleotide-binding</keyword>
<dbReference type="PANTHER" id="PTHR11472:SF47">
    <property type="entry name" value="FANCONI ANEMIA GROUP J PROTEIN"/>
    <property type="match status" value="1"/>
</dbReference>
<dbReference type="SUPFAM" id="SSF52540">
    <property type="entry name" value="P-loop containing nucleoside triphosphate hydrolases"/>
    <property type="match status" value="1"/>
</dbReference>
<dbReference type="Proteomes" id="UP000253551">
    <property type="component" value="Unassembled WGS sequence"/>
</dbReference>
<evidence type="ECO:0000256" key="4">
    <source>
        <dbReference type="SAM" id="MobiDB-lite"/>
    </source>
</evidence>
<dbReference type="GO" id="GO:0003678">
    <property type="term" value="F:DNA helicase activity"/>
    <property type="evidence" value="ECO:0007669"/>
    <property type="project" value="InterPro"/>
</dbReference>
<evidence type="ECO:0000256" key="3">
    <source>
        <dbReference type="ARBA" id="ARBA00022840"/>
    </source>
</evidence>
<keyword evidence="3" id="KW-0067">ATP-binding</keyword>
<dbReference type="GO" id="GO:0016818">
    <property type="term" value="F:hydrolase activity, acting on acid anhydrides, in phosphorus-containing anhydrides"/>
    <property type="evidence" value="ECO:0007669"/>
    <property type="project" value="InterPro"/>
</dbReference>
<dbReference type="PANTHER" id="PTHR11472">
    <property type="entry name" value="DNA REPAIR DEAD HELICASE RAD3/XP-D SUBFAMILY MEMBER"/>
    <property type="match status" value="1"/>
</dbReference>
<evidence type="ECO:0000256" key="1">
    <source>
        <dbReference type="ARBA" id="ARBA00022741"/>
    </source>
</evidence>
<dbReference type="InterPro" id="IPR014013">
    <property type="entry name" value="Helic_SF1/SF2_ATP-bd_DinG/Rad3"/>
</dbReference>